<feature type="region of interest" description="Disordered" evidence="5">
    <location>
        <begin position="50"/>
        <end position="132"/>
    </location>
</feature>
<dbReference type="InterPro" id="IPR001841">
    <property type="entry name" value="Znf_RING"/>
</dbReference>
<name>A0A1U7YE24_NICSY</name>
<dbReference type="InterPro" id="IPR018957">
    <property type="entry name" value="Znf_C3HC4_RING-type"/>
</dbReference>
<dbReference type="AlphaFoldDB" id="A0A1U7YE24"/>
<dbReference type="PANTHER" id="PTHR22894:SF4">
    <property type="entry name" value="E3 UBIQUITIN-PROTEIN LIGASE RNF170-LIKE ISOFORM X1"/>
    <property type="match status" value="1"/>
</dbReference>
<feature type="compositionally biased region" description="Low complexity" evidence="5">
    <location>
        <begin position="64"/>
        <end position="73"/>
    </location>
</feature>
<feature type="domain" description="RING-type" evidence="6">
    <location>
        <begin position="155"/>
        <end position="198"/>
    </location>
</feature>
<dbReference type="STRING" id="4096.A0A1U7YE24"/>
<evidence type="ECO:0000256" key="1">
    <source>
        <dbReference type="ARBA" id="ARBA00022723"/>
    </source>
</evidence>
<dbReference type="RefSeq" id="XP_009800206.1">
    <property type="nucleotide sequence ID" value="XM_009801904.1"/>
</dbReference>
<evidence type="ECO:0000259" key="6">
    <source>
        <dbReference type="PROSITE" id="PS50089"/>
    </source>
</evidence>
<dbReference type="Pfam" id="PF00097">
    <property type="entry name" value="zf-C3HC4"/>
    <property type="match status" value="1"/>
</dbReference>
<dbReference type="InterPro" id="IPR017907">
    <property type="entry name" value="Znf_RING_CS"/>
</dbReference>
<reference evidence="7" key="1">
    <citation type="journal article" date="2013" name="Genome Biol.">
        <title>Reference genomes and transcriptomes of Nicotiana sylvestris and Nicotiana tomentosiformis.</title>
        <authorList>
            <person name="Sierro N."/>
            <person name="Battey J.N."/>
            <person name="Ouadi S."/>
            <person name="Bovet L."/>
            <person name="Goepfert S."/>
            <person name="Bakaher N."/>
            <person name="Peitsch M.C."/>
            <person name="Ivanov N.V."/>
        </authorList>
    </citation>
    <scope>NUCLEOTIDE SEQUENCE [LARGE SCALE GENOMIC DNA]</scope>
</reference>
<dbReference type="SUPFAM" id="SSF57850">
    <property type="entry name" value="RING/U-box"/>
    <property type="match status" value="1"/>
</dbReference>
<dbReference type="KEGG" id="nsy:104246144"/>
<dbReference type="PANTHER" id="PTHR22894">
    <property type="entry name" value="RING-TYPE DOMAIN-CONTAINING PROTEIN"/>
    <property type="match status" value="1"/>
</dbReference>
<keyword evidence="7" id="KW-1185">Reference proteome</keyword>
<organism evidence="7 8">
    <name type="scientific">Nicotiana sylvestris</name>
    <name type="common">Wood tobacco</name>
    <name type="synonym">South American tobacco</name>
    <dbReference type="NCBI Taxonomy" id="4096"/>
    <lineage>
        <taxon>Eukaryota</taxon>
        <taxon>Viridiplantae</taxon>
        <taxon>Streptophyta</taxon>
        <taxon>Embryophyta</taxon>
        <taxon>Tracheophyta</taxon>
        <taxon>Spermatophyta</taxon>
        <taxon>Magnoliopsida</taxon>
        <taxon>eudicotyledons</taxon>
        <taxon>Gunneridae</taxon>
        <taxon>Pentapetalae</taxon>
        <taxon>asterids</taxon>
        <taxon>lamiids</taxon>
        <taxon>Solanales</taxon>
        <taxon>Solanaceae</taxon>
        <taxon>Nicotianoideae</taxon>
        <taxon>Nicotianeae</taxon>
        <taxon>Nicotiana</taxon>
    </lineage>
</organism>
<keyword evidence="2 4" id="KW-0863">Zinc-finger</keyword>
<reference evidence="8" key="2">
    <citation type="submission" date="2025-08" db="UniProtKB">
        <authorList>
            <consortium name="RefSeq"/>
        </authorList>
    </citation>
    <scope>IDENTIFICATION</scope>
    <source>
        <tissue evidence="8">Leaf</tissue>
    </source>
</reference>
<dbReference type="PROSITE" id="PS50089">
    <property type="entry name" value="ZF_RING_2"/>
    <property type="match status" value="1"/>
</dbReference>
<dbReference type="PROSITE" id="PS00518">
    <property type="entry name" value="ZF_RING_1"/>
    <property type="match status" value="1"/>
</dbReference>
<dbReference type="Gene3D" id="3.30.40.10">
    <property type="entry name" value="Zinc/RING finger domain, C3HC4 (zinc finger)"/>
    <property type="match status" value="1"/>
</dbReference>
<sequence length="377" mass="42541">MLPFPFSIIFSYHEESMKFFLNRLRLRNRRRHQNPNPDLNLTIAPSSLSELAPESGDIQEGEAAEASSSAMMNSDEDEEEEEIGYESPESEDSVDTTVSFSVAEEIEDEQDGNHGRTIEDENRGESDGASSNSVVVVEAENAFMRTGKPPTDDCCPICFSNFVVPCRGPCGHWYCGGCILQYWNYGAALQPCNCPMCSRKITDLTPEESLYCQQDAEVIEVLKKVRKYNRLFVGGTYGLMLKVLGLPFYMKRVFNEMLNPDRPGAHLNKLRIFAAVKMSLMSLIILPLHFRQCFIWLDFTFDEGVFGMLGTWLLQILLLIDSCQVMNQTCSQLIVEDFGFLKILLSFCGFSTSSKYALASLRRSCLNSLTLPAILYR</sequence>
<evidence type="ECO:0000313" key="7">
    <source>
        <dbReference type="Proteomes" id="UP000189701"/>
    </source>
</evidence>
<dbReference type="OrthoDB" id="9049620at2759"/>
<dbReference type="InterPro" id="IPR013083">
    <property type="entry name" value="Znf_RING/FYVE/PHD"/>
</dbReference>
<dbReference type="InterPro" id="IPR038896">
    <property type="entry name" value="RNF170"/>
</dbReference>
<evidence type="ECO:0000256" key="3">
    <source>
        <dbReference type="ARBA" id="ARBA00022833"/>
    </source>
</evidence>
<dbReference type="GO" id="GO:0008270">
    <property type="term" value="F:zinc ion binding"/>
    <property type="evidence" value="ECO:0007669"/>
    <property type="project" value="UniProtKB-KW"/>
</dbReference>
<feature type="compositionally biased region" description="Acidic residues" evidence="5">
    <location>
        <begin position="74"/>
        <end position="94"/>
    </location>
</feature>
<dbReference type="eggNOG" id="KOG2164">
    <property type="taxonomic scope" value="Eukaryota"/>
</dbReference>
<feature type="compositionally biased region" description="Basic and acidic residues" evidence="5">
    <location>
        <begin position="111"/>
        <end position="126"/>
    </location>
</feature>
<evidence type="ECO:0000256" key="2">
    <source>
        <dbReference type="ARBA" id="ARBA00022771"/>
    </source>
</evidence>
<accession>A0A1U7YE24</accession>
<dbReference type="GO" id="GO:0061630">
    <property type="term" value="F:ubiquitin protein ligase activity"/>
    <property type="evidence" value="ECO:0007669"/>
    <property type="project" value="InterPro"/>
</dbReference>
<dbReference type="Proteomes" id="UP000189701">
    <property type="component" value="Unplaced"/>
</dbReference>
<evidence type="ECO:0000313" key="8">
    <source>
        <dbReference type="RefSeq" id="XP_009800206.1"/>
    </source>
</evidence>
<dbReference type="GeneID" id="104246144"/>
<protein>
    <submittedName>
        <fullName evidence="8">Uncharacterized protein LOC104246144 isoform X1</fullName>
    </submittedName>
</protein>
<evidence type="ECO:0000256" key="4">
    <source>
        <dbReference type="PROSITE-ProRule" id="PRU00175"/>
    </source>
</evidence>
<keyword evidence="3" id="KW-0862">Zinc</keyword>
<evidence type="ECO:0000256" key="5">
    <source>
        <dbReference type="SAM" id="MobiDB-lite"/>
    </source>
</evidence>
<dbReference type="SMART" id="SM00184">
    <property type="entry name" value="RING"/>
    <property type="match status" value="1"/>
</dbReference>
<keyword evidence="1" id="KW-0479">Metal-binding</keyword>
<proteinExistence type="predicted"/>
<gene>
    <name evidence="8" type="primary">LOC104246144</name>
</gene>